<dbReference type="InterPro" id="IPR004358">
    <property type="entry name" value="Sig_transdc_His_kin-like_C"/>
</dbReference>
<dbReference type="STRING" id="134849.SAMN05443668_107407"/>
<dbReference type="AlphaFoldDB" id="A0A1M7TZ04"/>
<dbReference type="Pfam" id="PF13185">
    <property type="entry name" value="GAF_2"/>
    <property type="match status" value="1"/>
</dbReference>
<dbReference type="GO" id="GO:0009927">
    <property type="term" value="F:histidine phosphotransfer kinase activity"/>
    <property type="evidence" value="ECO:0007669"/>
    <property type="project" value="TreeGrafter"/>
</dbReference>
<dbReference type="InterPro" id="IPR029016">
    <property type="entry name" value="GAF-like_dom_sf"/>
</dbReference>
<comment type="catalytic activity">
    <reaction evidence="1">
        <text>ATP + protein L-histidine = ADP + protein N-phospho-L-histidine.</text>
        <dbReference type="EC" id="2.7.13.3"/>
    </reaction>
</comment>
<dbReference type="Gene3D" id="3.30.565.10">
    <property type="entry name" value="Histidine kinase-like ATPase, C-terminal domain"/>
    <property type="match status" value="1"/>
</dbReference>
<dbReference type="GO" id="GO:0000155">
    <property type="term" value="F:phosphorelay sensor kinase activity"/>
    <property type="evidence" value="ECO:0007669"/>
    <property type="project" value="InterPro"/>
</dbReference>
<dbReference type="Pfam" id="PF00989">
    <property type="entry name" value="PAS"/>
    <property type="match status" value="2"/>
</dbReference>
<dbReference type="FunFam" id="3.30.565.10:FF:000006">
    <property type="entry name" value="Sensor histidine kinase WalK"/>
    <property type="match status" value="1"/>
</dbReference>
<evidence type="ECO:0000256" key="5">
    <source>
        <dbReference type="ARBA" id="ARBA00022679"/>
    </source>
</evidence>
<evidence type="ECO:0000313" key="10">
    <source>
        <dbReference type="EMBL" id="SHN75890.1"/>
    </source>
</evidence>
<evidence type="ECO:0000256" key="1">
    <source>
        <dbReference type="ARBA" id="ARBA00000085"/>
    </source>
</evidence>
<feature type="domain" description="Histidine kinase" evidence="8">
    <location>
        <begin position="625"/>
        <end position="841"/>
    </location>
</feature>
<proteinExistence type="predicted"/>
<dbReference type="SUPFAM" id="SSF47384">
    <property type="entry name" value="Homodimeric domain of signal transducing histidine kinase"/>
    <property type="match status" value="1"/>
</dbReference>
<dbReference type="GO" id="GO:0005886">
    <property type="term" value="C:plasma membrane"/>
    <property type="evidence" value="ECO:0007669"/>
    <property type="project" value="UniProtKB-SubCell"/>
</dbReference>
<dbReference type="InterPro" id="IPR013767">
    <property type="entry name" value="PAS_fold"/>
</dbReference>
<keyword evidence="7" id="KW-0902">Two-component regulatory system</keyword>
<dbReference type="InterPro" id="IPR036890">
    <property type="entry name" value="HATPase_C_sf"/>
</dbReference>
<dbReference type="InterPro" id="IPR003594">
    <property type="entry name" value="HATPase_dom"/>
</dbReference>
<dbReference type="SMART" id="SM00091">
    <property type="entry name" value="PAS"/>
    <property type="match status" value="2"/>
</dbReference>
<evidence type="ECO:0000259" key="9">
    <source>
        <dbReference type="PROSITE" id="PS50112"/>
    </source>
</evidence>
<comment type="subcellular location">
    <subcellularLocation>
        <location evidence="2">Cell membrane</location>
    </subcellularLocation>
</comment>
<feature type="domain" description="PAS" evidence="9">
    <location>
        <begin position="323"/>
        <end position="361"/>
    </location>
</feature>
<dbReference type="EMBL" id="FRCS01000007">
    <property type="protein sequence ID" value="SHN75890.1"/>
    <property type="molecule type" value="Genomic_DNA"/>
</dbReference>
<evidence type="ECO:0000256" key="2">
    <source>
        <dbReference type="ARBA" id="ARBA00004236"/>
    </source>
</evidence>
<evidence type="ECO:0000256" key="6">
    <source>
        <dbReference type="ARBA" id="ARBA00022777"/>
    </source>
</evidence>
<accession>A0A1M7TZ04</accession>
<dbReference type="Pfam" id="PF00512">
    <property type="entry name" value="HisKA"/>
    <property type="match status" value="1"/>
</dbReference>
<evidence type="ECO:0000256" key="3">
    <source>
        <dbReference type="ARBA" id="ARBA00012438"/>
    </source>
</evidence>
<keyword evidence="4" id="KW-0597">Phosphoprotein</keyword>
<dbReference type="PANTHER" id="PTHR43047:SF72">
    <property type="entry name" value="OSMOSENSING HISTIDINE PROTEIN KINASE SLN1"/>
    <property type="match status" value="1"/>
</dbReference>
<dbReference type="PRINTS" id="PR00344">
    <property type="entry name" value="BCTRLSENSOR"/>
</dbReference>
<feature type="domain" description="PAS" evidence="9">
    <location>
        <begin position="203"/>
        <end position="266"/>
    </location>
</feature>
<gene>
    <name evidence="10" type="ORF">SAMN05443668_107407</name>
</gene>
<keyword evidence="5" id="KW-0808">Transferase</keyword>
<evidence type="ECO:0000259" key="8">
    <source>
        <dbReference type="PROSITE" id="PS50109"/>
    </source>
</evidence>
<dbReference type="NCBIfam" id="TIGR00229">
    <property type="entry name" value="sensory_box"/>
    <property type="match status" value="1"/>
</dbReference>
<dbReference type="Gene3D" id="1.10.287.130">
    <property type="match status" value="1"/>
</dbReference>
<dbReference type="Gene3D" id="3.30.450.20">
    <property type="entry name" value="PAS domain"/>
    <property type="match status" value="2"/>
</dbReference>
<organism evidence="10 11">
    <name type="scientific">Cryptosporangium aurantiacum</name>
    <dbReference type="NCBI Taxonomy" id="134849"/>
    <lineage>
        <taxon>Bacteria</taxon>
        <taxon>Bacillati</taxon>
        <taxon>Actinomycetota</taxon>
        <taxon>Actinomycetes</taxon>
        <taxon>Cryptosporangiales</taxon>
        <taxon>Cryptosporangiaceae</taxon>
        <taxon>Cryptosporangium</taxon>
    </lineage>
</organism>
<dbReference type="InterPro" id="IPR035965">
    <property type="entry name" value="PAS-like_dom_sf"/>
</dbReference>
<keyword evidence="11" id="KW-1185">Reference proteome</keyword>
<dbReference type="SUPFAM" id="SSF55874">
    <property type="entry name" value="ATPase domain of HSP90 chaperone/DNA topoisomerase II/histidine kinase"/>
    <property type="match status" value="1"/>
</dbReference>
<dbReference type="InterPro" id="IPR000014">
    <property type="entry name" value="PAS"/>
</dbReference>
<sequence length="841" mass="88891">MGPVPPAGHEPAVSSWRTVNGMVTTLSPEELSPQRLDAVRRAEATLSAGPIAMDAVARTAARVANAPAGLVSLVGDEWDDFVGVHGVSDDLIRSPRIEVADSLCRNVVVSAAPVVIPDTLADPRSRDAAAVPDLAIGAYAGVPLRGRDDQVVGAICALASHARDWTPEQVAALTGVAETVSLLPGVAAVSAELTAGMLDPPPLLDALAEAFVAVDADGAVLAWNTAAEALFGWTLEEVVGRPLCEVVFPDAMEQVQEAVRESAADDRPGPRRRRTVWATTRSGDQRPIDATFSVVPGRHGPVTCVSMLDLSDRVTAEADASRQKSFLRALLDSMDTGVFAGDAHGRTLFANTALRRMLGVTDTTPLAESTVARNVLWHPDGTRLHPTEYPSAQAISGRHVRDLDLDLRIPGRPVRHLMINAEPIQVGDARLGAVVVLHDVTAQRRAQRLGACDLAVYRALLAAPTLEAVAPRLVEAVASALGWRRAELWLTDPVGDVLRPTASWVSDETGTGVPHQAPTGSLGADEDLPGAAWAAGAPVWIDDLTTTGLRAPDQRLRTGLAVPVGSADHVVGVLALYTDLPDPDQEAVIAHLAGIAAYLGQYLERCRTEELALQLARTKDEYLALVGHELRTPLTSIATYAQLLADSPDTWATDGPQLLAVIQRNTAVLMAIIDDLLDLAGLESGHIALEPVDVDFAALVRDRVETIGSAADAAGLTLSVDVPEALPLHGDPERLRQMLDNLLSNAVKYNRDGGSVTVRVTVRDATAVLTVADTGTGVPADEHGRLFQQFFRSAETQHSGMPGSGLGLVVTRTIVERHGGRITTTDNDPGLVVTVELPLGE</sequence>
<dbReference type="InterPro" id="IPR003661">
    <property type="entry name" value="HisK_dim/P_dom"/>
</dbReference>
<dbReference type="Gene3D" id="3.30.450.40">
    <property type="match status" value="2"/>
</dbReference>
<dbReference type="InterPro" id="IPR003018">
    <property type="entry name" value="GAF"/>
</dbReference>
<dbReference type="SUPFAM" id="SSF55781">
    <property type="entry name" value="GAF domain-like"/>
    <property type="match status" value="2"/>
</dbReference>
<dbReference type="PROSITE" id="PS50109">
    <property type="entry name" value="HIS_KIN"/>
    <property type="match status" value="1"/>
</dbReference>
<reference evidence="10 11" key="1">
    <citation type="submission" date="2016-11" db="EMBL/GenBank/DDBJ databases">
        <authorList>
            <person name="Jaros S."/>
            <person name="Januszkiewicz K."/>
            <person name="Wedrychowicz H."/>
        </authorList>
    </citation>
    <scope>NUCLEOTIDE SEQUENCE [LARGE SCALE GENOMIC DNA]</scope>
    <source>
        <strain evidence="10 11">DSM 46144</strain>
    </source>
</reference>
<dbReference type="SMART" id="SM00065">
    <property type="entry name" value="GAF"/>
    <property type="match status" value="2"/>
</dbReference>
<name>A0A1M7TZ04_9ACTN</name>
<evidence type="ECO:0000256" key="4">
    <source>
        <dbReference type="ARBA" id="ARBA00022553"/>
    </source>
</evidence>
<protein>
    <recommendedName>
        <fullName evidence="3">histidine kinase</fullName>
        <ecNumber evidence="3">2.7.13.3</ecNumber>
    </recommendedName>
</protein>
<dbReference type="CDD" id="cd00082">
    <property type="entry name" value="HisKA"/>
    <property type="match status" value="1"/>
</dbReference>
<dbReference type="SMART" id="SM00387">
    <property type="entry name" value="HATPase_c"/>
    <property type="match status" value="1"/>
</dbReference>
<keyword evidence="6" id="KW-0418">Kinase</keyword>
<dbReference type="InterPro" id="IPR005467">
    <property type="entry name" value="His_kinase_dom"/>
</dbReference>
<dbReference type="PANTHER" id="PTHR43047">
    <property type="entry name" value="TWO-COMPONENT HISTIDINE PROTEIN KINASE"/>
    <property type="match status" value="1"/>
</dbReference>
<dbReference type="CDD" id="cd00075">
    <property type="entry name" value="HATPase"/>
    <property type="match status" value="1"/>
</dbReference>
<evidence type="ECO:0000256" key="7">
    <source>
        <dbReference type="ARBA" id="ARBA00023012"/>
    </source>
</evidence>
<dbReference type="Proteomes" id="UP000184440">
    <property type="component" value="Unassembled WGS sequence"/>
</dbReference>
<dbReference type="GO" id="GO:0006355">
    <property type="term" value="P:regulation of DNA-templated transcription"/>
    <property type="evidence" value="ECO:0007669"/>
    <property type="project" value="InterPro"/>
</dbReference>
<dbReference type="EC" id="2.7.13.3" evidence="3"/>
<evidence type="ECO:0000313" key="11">
    <source>
        <dbReference type="Proteomes" id="UP000184440"/>
    </source>
</evidence>
<dbReference type="Pfam" id="PF02518">
    <property type="entry name" value="HATPase_c"/>
    <property type="match status" value="1"/>
</dbReference>
<dbReference type="SMART" id="SM00388">
    <property type="entry name" value="HisKA"/>
    <property type="match status" value="1"/>
</dbReference>
<dbReference type="CDD" id="cd00130">
    <property type="entry name" value="PAS"/>
    <property type="match status" value="2"/>
</dbReference>
<dbReference type="Pfam" id="PF01590">
    <property type="entry name" value="GAF"/>
    <property type="match status" value="1"/>
</dbReference>
<dbReference type="PROSITE" id="PS50112">
    <property type="entry name" value="PAS"/>
    <property type="match status" value="2"/>
</dbReference>
<dbReference type="SUPFAM" id="SSF55785">
    <property type="entry name" value="PYP-like sensor domain (PAS domain)"/>
    <property type="match status" value="2"/>
</dbReference>
<dbReference type="InterPro" id="IPR036097">
    <property type="entry name" value="HisK_dim/P_sf"/>
</dbReference>